<comment type="subunit">
    <text evidence="1">Binds to the N-terminal domain of the chaperone ClpA.</text>
</comment>
<name>A0A3S5EFZ9_9GAMM</name>
<comment type="similarity">
    <text evidence="1">Belongs to the ClpS family.</text>
</comment>
<protein>
    <recommendedName>
        <fullName evidence="1">ATP-dependent Clp protease adapter protein ClpS</fullName>
    </recommendedName>
</protein>
<comment type="function">
    <text evidence="1">Involved in the modulation of the specificity of the ClpAP-mediated ATP-dependent protein degradation.</text>
</comment>
<dbReference type="HAMAP" id="MF_00302">
    <property type="entry name" value="ClpS"/>
    <property type="match status" value="1"/>
</dbReference>
<evidence type="ECO:0000256" key="1">
    <source>
        <dbReference type="HAMAP-Rule" id="MF_00302"/>
    </source>
</evidence>
<dbReference type="PANTHER" id="PTHR33473">
    <property type="entry name" value="ATP-DEPENDENT CLP PROTEASE ADAPTER PROTEIN CLPS1, CHLOROPLASTIC"/>
    <property type="match status" value="1"/>
</dbReference>
<dbReference type="Proteomes" id="UP000274100">
    <property type="component" value="Chromosome"/>
</dbReference>
<dbReference type="InterPro" id="IPR014719">
    <property type="entry name" value="Ribosomal_bL12_C/ClpS-like"/>
</dbReference>
<dbReference type="OrthoDB" id="9796121at2"/>
<dbReference type="PANTHER" id="PTHR33473:SF17">
    <property type="entry name" value="ATP-DEPENDENT CLP PROTEASE ADAPTER PROTEIN CLPS1, CHLOROPLASTIC"/>
    <property type="match status" value="1"/>
</dbReference>
<dbReference type="AlphaFoldDB" id="A0A3S5EFZ9"/>
<gene>
    <name evidence="1 3" type="primary">clpS</name>
    <name evidence="3" type="ORF">NCTC10297_01540</name>
</gene>
<dbReference type="GO" id="GO:0030163">
    <property type="term" value="P:protein catabolic process"/>
    <property type="evidence" value="ECO:0007669"/>
    <property type="project" value="InterPro"/>
</dbReference>
<dbReference type="EMBL" id="LR134343">
    <property type="protein sequence ID" value="VEG13574.1"/>
    <property type="molecule type" value="Genomic_DNA"/>
</dbReference>
<reference evidence="3 4" key="1">
    <citation type="submission" date="2018-12" db="EMBL/GenBank/DDBJ databases">
        <authorList>
            <consortium name="Pathogen Informatics"/>
        </authorList>
    </citation>
    <scope>NUCLEOTIDE SEQUENCE [LARGE SCALE GENOMIC DNA]</scope>
    <source>
        <strain evidence="3 4">NCTC10297</strain>
    </source>
</reference>
<keyword evidence="3" id="KW-0645">Protease</keyword>
<proteinExistence type="inferred from homology"/>
<feature type="domain" description="Adaptor protein ClpS core" evidence="2">
    <location>
        <begin position="24"/>
        <end position="99"/>
    </location>
</feature>
<dbReference type="GO" id="GO:0006508">
    <property type="term" value="P:proteolysis"/>
    <property type="evidence" value="ECO:0007669"/>
    <property type="project" value="UniProtKB-UniRule"/>
</dbReference>
<dbReference type="RefSeq" id="WP_126331215.1">
    <property type="nucleotide sequence ID" value="NZ_LR134343.1"/>
</dbReference>
<evidence type="ECO:0000313" key="4">
    <source>
        <dbReference type="Proteomes" id="UP000274100"/>
    </source>
</evidence>
<dbReference type="KEGG" id="mcun:NCTC10297_01540"/>
<dbReference type="GO" id="GO:0008233">
    <property type="term" value="F:peptidase activity"/>
    <property type="evidence" value="ECO:0007669"/>
    <property type="project" value="UniProtKB-KW"/>
</dbReference>
<dbReference type="InterPro" id="IPR003769">
    <property type="entry name" value="ClpS_core"/>
</dbReference>
<dbReference type="Pfam" id="PF02617">
    <property type="entry name" value="ClpS"/>
    <property type="match status" value="1"/>
</dbReference>
<keyword evidence="3" id="KW-0378">Hydrolase</keyword>
<organism evidence="3 4">
    <name type="scientific">Moraxella cuniculi</name>
    <dbReference type="NCBI Taxonomy" id="34061"/>
    <lineage>
        <taxon>Bacteria</taxon>
        <taxon>Pseudomonadati</taxon>
        <taxon>Pseudomonadota</taxon>
        <taxon>Gammaproteobacteria</taxon>
        <taxon>Moraxellales</taxon>
        <taxon>Moraxellaceae</taxon>
        <taxon>Moraxella</taxon>
    </lineage>
</organism>
<sequence length="106" mass="12185">MTQIKPQTIPDTDVISQTQSDWQMPDLYAVIMHNDDYTTMDFVVFLLNAVFDKPIEQAYQLMMQIHQTGRAVVAILPYEIAEMKVDEATSLAEQEQFPLFISIEQA</sequence>
<accession>A0A3S5EFZ9</accession>
<dbReference type="InterPro" id="IPR022935">
    <property type="entry name" value="ClpS"/>
</dbReference>
<dbReference type="Gene3D" id="3.30.1390.10">
    <property type="match status" value="1"/>
</dbReference>
<dbReference type="SUPFAM" id="SSF54736">
    <property type="entry name" value="ClpS-like"/>
    <property type="match status" value="1"/>
</dbReference>
<evidence type="ECO:0000313" key="3">
    <source>
        <dbReference type="EMBL" id="VEG13574.1"/>
    </source>
</evidence>
<evidence type="ECO:0000259" key="2">
    <source>
        <dbReference type="Pfam" id="PF02617"/>
    </source>
</evidence>